<evidence type="ECO:0000256" key="10">
    <source>
        <dbReference type="ARBA" id="ARBA00022989"/>
    </source>
</evidence>
<dbReference type="EMBL" id="CAJNDS010000824">
    <property type="protein sequence ID" value="CAE7236200.1"/>
    <property type="molecule type" value="Genomic_DNA"/>
</dbReference>
<evidence type="ECO:0000256" key="14">
    <source>
        <dbReference type="SAM" id="MobiDB-lite"/>
    </source>
</evidence>
<keyword evidence="10" id="KW-1133">Transmembrane helix</keyword>
<dbReference type="Pfam" id="PF03071">
    <property type="entry name" value="GNT-I"/>
    <property type="match status" value="1"/>
</dbReference>
<evidence type="ECO:0000256" key="8">
    <source>
        <dbReference type="ARBA" id="ARBA00022723"/>
    </source>
</evidence>
<dbReference type="GO" id="GO:0047223">
    <property type="term" value="F:beta-1,3-galactosyl-O-glycosyl-glycoprotein beta-1,3-N-acetylglucosaminyltransferase activity"/>
    <property type="evidence" value="ECO:0007669"/>
    <property type="project" value="TreeGrafter"/>
</dbReference>
<keyword evidence="11" id="KW-0333">Golgi apparatus</keyword>
<keyword evidence="5" id="KW-0328">Glycosyltransferase</keyword>
<dbReference type="AlphaFoldDB" id="A0A812KU86"/>
<evidence type="ECO:0000256" key="11">
    <source>
        <dbReference type="ARBA" id="ARBA00023034"/>
    </source>
</evidence>
<keyword evidence="6" id="KW-0808">Transferase</keyword>
<comment type="similarity">
    <text evidence="4">Belongs to the glycosyltransferase 13 family.</text>
</comment>
<dbReference type="OrthoDB" id="440755at2759"/>
<comment type="pathway">
    <text evidence="3">Protein modification; protein glycosylation.</text>
</comment>
<proteinExistence type="inferred from homology"/>
<evidence type="ECO:0000256" key="1">
    <source>
        <dbReference type="ARBA" id="ARBA00001936"/>
    </source>
</evidence>
<evidence type="ECO:0000256" key="7">
    <source>
        <dbReference type="ARBA" id="ARBA00022692"/>
    </source>
</evidence>
<reference evidence="15" key="1">
    <citation type="submission" date="2021-02" db="EMBL/GenBank/DDBJ databases">
        <authorList>
            <person name="Dougan E. K."/>
            <person name="Rhodes N."/>
            <person name="Thang M."/>
            <person name="Chan C."/>
        </authorList>
    </citation>
    <scope>NUCLEOTIDE SEQUENCE</scope>
</reference>
<keyword evidence="9" id="KW-0735">Signal-anchor</keyword>
<dbReference type="PANTHER" id="PTHR46396">
    <property type="entry name" value="PROTEIN O-LINKED-MANNOSE BETA-1,2-N-ACETYLGLUCOSAMINYLTRANSFERASE 1"/>
    <property type="match status" value="1"/>
</dbReference>
<keyword evidence="16" id="KW-1185">Reference proteome</keyword>
<evidence type="ECO:0000256" key="6">
    <source>
        <dbReference type="ARBA" id="ARBA00022679"/>
    </source>
</evidence>
<dbReference type="PANTHER" id="PTHR46396:SF1">
    <property type="entry name" value="PROTEIN O-LINKED-MANNOSE BETA-1,2-N-ACETYLGLUCOSAMINYLTRANSFERASE 1"/>
    <property type="match status" value="1"/>
</dbReference>
<evidence type="ECO:0000256" key="9">
    <source>
        <dbReference type="ARBA" id="ARBA00022968"/>
    </source>
</evidence>
<comment type="cofactor">
    <cofactor evidence="1">
        <name>Mn(2+)</name>
        <dbReference type="ChEBI" id="CHEBI:29035"/>
    </cofactor>
</comment>
<evidence type="ECO:0000256" key="2">
    <source>
        <dbReference type="ARBA" id="ARBA00004323"/>
    </source>
</evidence>
<feature type="region of interest" description="Disordered" evidence="14">
    <location>
        <begin position="1"/>
        <end position="22"/>
    </location>
</feature>
<name>A0A812KU86_9DINO</name>
<gene>
    <name evidence="15" type="primary">Pomgnt1</name>
    <name evidence="15" type="ORF">SNAT2548_LOCUS10161</name>
</gene>
<dbReference type="Gene3D" id="3.90.550.10">
    <property type="entry name" value="Spore Coat Polysaccharide Biosynthesis Protein SpsA, Chain A"/>
    <property type="match status" value="1"/>
</dbReference>
<dbReference type="Proteomes" id="UP000604046">
    <property type="component" value="Unassembled WGS sequence"/>
</dbReference>
<evidence type="ECO:0000256" key="5">
    <source>
        <dbReference type="ARBA" id="ARBA00022676"/>
    </source>
</evidence>
<dbReference type="InterPro" id="IPR029044">
    <property type="entry name" value="Nucleotide-diphossugar_trans"/>
</dbReference>
<evidence type="ECO:0000256" key="4">
    <source>
        <dbReference type="ARBA" id="ARBA00006492"/>
    </source>
</evidence>
<keyword evidence="7" id="KW-0812">Transmembrane</keyword>
<keyword evidence="8" id="KW-0479">Metal-binding</keyword>
<evidence type="ECO:0000256" key="12">
    <source>
        <dbReference type="ARBA" id="ARBA00023136"/>
    </source>
</evidence>
<evidence type="ECO:0000313" key="15">
    <source>
        <dbReference type="EMBL" id="CAE7236200.1"/>
    </source>
</evidence>
<comment type="caution">
    <text evidence="15">The sequence shown here is derived from an EMBL/GenBank/DDBJ whole genome shotgun (WGS) entry which is preliminary data.</text>
</comment>
<dbReference type="GO" id="GO:0046872">
    <property type="term" value="F:metal ion binding"/>
    <property type="evidence" value="ECO:0007669"/>
    <property type="project" value="UniProtKB-KW"/>
</dbReference>
<evidence type="ECO:0000256" key="13">
    <source>
        <dbReference type="ARBA" id="ARBA00023211"/>
    </source>
</evidence>
<keyword evidence="12" id="KW-0472">Membrane</keyword>
<keyword evidence="13" id="KW-0464">Manganese</keyword>
<dbReference type="InterPro" id="IPR052463">
    <property type="entry name" value="O-linked_mannose_GnT"/>
</dbReference>
<dbReference type="InterPro" id="IPR004139">
    <property type="entry name" value="Glyco_trans_13"/>
</dbReference>
<sequence length="554" mass="60173">MLRRRHAAAHCGGTERAAGRGPPLLLGKGRLLLENRADANATDQTGKQLSLFSHAQAEPVAEALDWNASQDLPGFSNGGLQRDDGVAAADALHAQVLQQQAAPEWAASLETRPEDLAVLVVSSAGRQELLEGSLRSLSSVPGYRREQVLVFQDGPDARAQWVAQSLFKVAWVLHDRESIVDFDTRVTEHHREAISYALNKHFPRARTLLVVEEDMEAAPDMLYFFAQLEPILHKDPSLWCVSGRNELGLGPYAADLSGLLRTDVFAGSLAWMRVLKVKPQEPLTAWLVGNKAFRSAMHAGVMGATVLKDLSEMPFMEGSAIIRPWQKLPGYRVDFACPTEGISPECWRMVSNFFKLPEAVPPRGFYNGVLRLRWGAKAVLFIVADKASLIGAEEARGRAPPIPAKDFHLAPPPLLAIRQNVVAGNAQDVGRSCSLLCESTGKVCHAADLIFLNDCTSLRTFFSCGRCEISTGAVLPALRAPRERREGRKGSGSACMSNSDVLQHPPSCDVADADKQRLCVCRDPLSVASQELVAVDALLPKAGEVGSRDAIFGV</sequence>
<comment type="subcellular location">
    <subcellularLocation>
        <location evidence="2">Golgi apparatus membrane</location>
        <topology evidence="2">Single-pass type II membrane protein</topology>
    </subcellularLocation>
</comment>
<accession>A0A812KU86</accession>
<dbReference type="GO" id="GO:0016266">
    <property type="term" value="P:protein O-linked glycosylation via N-acetyl-galactosamine"/>
    <property type="evidence" value="ECO:0007669"/>
    <property type="project" value="TreeGrafter"/>
</dbReference>
<organism evidence="15 16">
    <name type="scientific">Symbiodinium natans</name>
    <dbReference type="NCBI Taxonomy" id="878477"/>
    <lineage>
        <taxon>Eukaryota</taxon>
        <taxon>Sar</taxon>
        <taxon>Alveolata</taxon>
        <taxon>Dinophyceae</taxon>
        <taxon>Suessiales</taxon>
        <taxon>Symbiodiniaceae</taxon>
        <taxon>Symbiodinium</taxon>
    </lineage>
</organism>
<protein>
    <submittedName>
        <fullName evidence="15">Pomgnt1 protein</fullName>
    </submittedName>
</protein>
<dbReference type="UniPathway" id="UPA00378"/>
<dbReference type="GO" id="GO:0000139">
    <property type="term" value="C:Golgi membrane"/>
    <property type="evidence" value="ECO:0007669"/>
    <property type="project" value="UniProtKB-SubCell"/>
</dbReference>
<evidence type="ECO:0000256" key="3">
    <source>
        <dbReference type="ARBA" id="ARBA00004922"/>
    </source>
</evidence>
<dbReference type="SUPFAM" id="SSF53448">
    <property type="entry name" value="Nucleotide-diphospho-sugar transferases"/>
    <property type="match status" value="1"/>
</dbReference>
<evidence type="ECO:0000313" key="16">
    <source>
        <dbReference type="Proteomes" id="UP000604046"/>
    </source>
</evidence>